<dbReference type="InterPro" id="IPR016153">
    <property type="entry name" value="Heat_shock_Hsp33_N"/>
</dbReference>
<gene>
    <name evidence="6" type="ORF">GCM10017083_43060</name>
</gene>
<dbReference type="CDD" id="cd00498">
    <property type="entry name" value="Hsp33"/>
    <property type="match status" value="1"/>
</dbReference>
<dbReference type="PIRSF" id="PIRSF005261">
    <property type="entry name" value="Heat_shock_Hsp33"/>
    <property type="match status" value="1"/>
</dbReference>
<dbReference type="SUPFAM" id="SSF64397">
    <property type="entry name" value="Hsp33 domain"/>
    <property type="match status" value="1"/>
</dbReference>
<dbReference type="RefSeq" id="WP_189993539.1">
    <property type="nucleotide sequence ID" value="NZ_BMZS01000011.1"/>
</dbReference>
<dbReference type="InterPro" id="IPR000397">
    <property type="entry name" value="Heat_shock_Hsp33"/>
</dbReference>
<accession>A0A919CRE6</accession>
<keyword evidence="5" id="KW-0676">Redox-active center</keyword>
<keyword evidence="4" id="KW-0143">Chaperone</keyword>
<evidence type="ECO:0000256" key="1">
    <source>
        <dbReference type="ARBA" id="ARBA00022490"/>
    </source>
</evidence>
<keyword evidence="3" id="KW-1015">Disulfide bond</keyword>
<evidence type="ECO:0000313" key="7">
    <source>
        <dbReference type="Proteomes" id="UP000630353"/>
    </source>
</evidence>
<dbReference type="PANTHER" id="PTHR30111:SF1">
    <property type="entry name" value="33 KDA CHAPERONIN"/>
    <property type="match status" value="1"/>
</dbReference>
<dbReference type="Gene3D" id="3.90.1280.10">
    <property type="entry name" value="HSP33 redox switch-like"/>
    <property type="match status" value="1"/>
</dbReference>
<reference evidence="6" key="2">
    <citation type="submission" date="2020-09" db="EMBL/GenBank/DDBJ databases">
        <authorList>
            <person name="Sun Q."/>
            <person name="Kim S."/>
        </authorList>
    </citation>
    <scope>NUCLEOTIDE SEQUENCE</scope>
    <source>
        <strain evidence="6">KCTC 42651</strain>
    </source>
</reference>
<keyword evidence="2" id="KW-0862">Zinc</keyword>
<proteinExistence type="predicted"/>
<evidence type="ECO:0000256" key="2">
    <source>
        <dbReference type="ARBA" id="ARBA00022833"/>
    </source>
</evidence>
<dbReference type="Pfam" id="PF01430">
    <property type="entry name" value="HSP33"/>
    <property type="match status" value="1"/>
</dbReference>
<evidence type="ECO:0000313" key="6">
    <source>
        <dbReference type="EMBL" id="GHD59212.1"/>
    </source>
</evidence>
<keyword evidence="7" id="KW-1185">Reference proteome</keyword>
<dbReference type="GO" id="GO:0005737">
    <property type="term" value="C:cytoplasm"/>
    <property type="evidence" value="ECO:0007669"/>
    <property type="project" value="InterPro"/>
</dbReference>
<protein>
    <submittedName>
        <fullName evidence="6">33 kDa chaperonin</fullName>
    </submittedName>
</protein>
<sequence length="322" mass="35244">MSAREALFEHTGRDDIILPFQIDPYGLRGRLIRLGPVVDRILGRHDYPEAVAAMLGETMALAACLAGALKYDGIFTLQTKGDGPIGTLMADITSDGEMRAYARYDADRLAAVEPAAIAERSVPRLLGGGYIAFTVDQGANTDRYQGIVELEGRTLSECTHSYFRNSEQLEAGVLLAAGQAATADGPAWRAGALMIQRLPYQRDLPGRPSEDEYDENWRTAVTLMSSGTVAELLSAELPPDRLLFRLFHSEGVRAFQAQPVVDACRCSNSRVDRVLRALSVAELEELKQGEDVVVVCEFCKREWRYDDAALAALRDGEAAPSF</sequence>
<dbReference type="InterPro" id="IPR016154">
    <property type="entry name" value="Heat_shock_Hsp33_C"/>
</dbReference>
<dbReference type="InterPro" id="IPR023212">
    <property type="entry name" value="Hsp33_helix_hairpin_bin_dom_sf"/>
</dbReference>
<name>A0A919CRE6_9PROT</name>
<dbReference type="EMBL" id="BMZS01000011">
    <property type="protein sequence ID" value="GHD59212.1"/>
    <property type="molecule type" value="Genomic_DNA"/>
</dbReference>
<dbReference type="Gene3D" id="3.55.30.10">
    <property type="entry name" value="Hsp33 domain"/>
    <property type="match status" value="1"/>
</dbReference>
<evidence type="ECO:0000256" key="3">
    <source>
        <dbReference type="ARBA" id="ARBA00023157"/>
    </source>
</evidence>
<dbReference type="GO" id="GO:0044183">
    <property type="term" value="F:protein folding chaperone"/>
    <property type="evidence" value="ECO:0007669"/>
    <property type="project" value="TreeGrafter"/>
</dbReference>
<comment type="caution">
    <text evidence="6">The sequence shown here is derived from an EMBL/GenBank/DDBJ whole genome shotgun (WGS) entry which is preliminary data.</text>
</comment>
<dbReference type="PANTHER" id="PTHR30111">
    <property type="entry name" value="33 KDA CHAPERONIN"/>
    <property type="match status" value="1"/>
</dbReference>
<dbReference type="Proteomes" id="UP000630353">
    <property type="component" value="Unassembled WGS sequence"/>
</dbReference>
<dbReference type="Gene3D" id="1.10.287.480">
    <property type="entry name" value="helix hairpin bin"/>
    <property type="match status" value="1"/>
</dbReference>
<organism evidence="6 7">
    <name type="scientific">Thalassobaculum fulvum</name>
    <dbReference type="NCBI Taxonomy" id="1633335"/>
    <lineage>
        <taxon>Bacteria</taxon>
        <taxon>Pseudomonadati</taxon>
        <taxon>Pseudomonadota</taxon>
        <taxon>Alphaproteobacteria</taxon>
        <taxon>Rhodospirillales</taxon>
        <taxon>Thalassobaculaceae</taxon>
        <taxon>Thalassobaculum</taxon>
    </lineage>
</organism>
<keyword evidence="1" id="KW-0963">Cytoplasm</keyword>
<reference evidence="6" key="1">
    <citation type="journal article" date="2014" name="Int. J. Syst. Evol. Microbiol.">
        <title>Complete genome sequence of Corynebacterium casei LMG S-19264T (=DSM 44701T), isolated from a smear-ripened cheese.</title>
        <authorList>
            <consortium name="US DOE Joint Genome Institute (JGI-PGF)"/>
            <person name="Walter F."/>
            <person name="Albersmeier A."/>
            <person name="Kalinowski J."/>
            <person name="Ruckert C."/>
        </authorList>
    </citation>
    <scope>NUCLEOTIDE SEQUENCE</scope>
    <source>
        <strain evidence="6">KCTC 42651</strain>
    </source>
</reference>
<evidence type="ECO:0000256" key="5">
    <source>
        <dbReference type="ARBA" id="ARBA00023284"/>
    </source>
</evidence>
<dbReference type="GO" id="GO:0051082">
    <property type="term" value="F:unfolded protein binding"/>
    <property type="evidence" value="ECO:0007669"/>
    <property type="project" value="InterPro"/>
</dbReference>
<evidence type="ECO:0000256" key="4">
    <source>
        <dbReference type="ARBA" id="ARBA00023186"/>
    </source>
</evidence>
<dbReference type="SUPFAM" id="SSF118352">
    <property type="entry name" value="HSP33 redox switch-like"/>
    <property type="match status" value="1"/>
</dbReference>
<dbReference type="GO" id="GO:0042026">
    <property type="term" value="P:protein refolding"/>
    <property type="evidence" value="ECO:0007669"/>
    <property type="project" value="TreeGrafter"/>
</dbReference>
<dbReference type="AlphaFoldDB" id="A0A919CRE6"/>